<keyword evidence="9" id="KW-1133">Transmembrane helix</keyword>
<evidence type="ECO:0000256" key="6">
    <source>
        <dbReference type="ARBA" id="ARBA00023157"/>
    </source>
</evidence>
<protein>
    <submittedName>
        <fullName evidence="12">Uncharacterized protein</fullName>
    </submittedName>
</protein>
<dbReference type="PROSITE" id="PS00134">
    <property type="entry name" value="TRYPSIN_HIS"/>
    <property type="match status" value="1"/>
</dbReference>
<dbReference type="SUPFAM" id="SSF50494">
    <property type="entry name" value="Trypsin-like serine proteases"/>
    <property type="match status" value="1"/>
</dbReference>
<keyword evidence="9" id="KW-0812">Transmembrane</keyword>
<dbReference type="EMBL" id="CAJNOM010000009">
    <property type="protein sequence ID" value="CAF0776127.1"/>
    <property type="molecule type" value="Genomic_DNA"/>
</dbReference>
<dbReference type="GO" id="GO:0005576">
    <property type="term" value="C:extracellular region"/>
    <property type="evidence" value="ECO:0007669"/>
    <property type="project" value="UniProtKB-SubCell"/>
</dbReference>
<keyword evidence="3 8" id="KW-0245">EGF-like domain</keyword>
<dbReference type="InterPro" id="IPR000152">
    <property type="entry name" value="EGF-type_Asp/Asn_hydroxyl_site"/>
</dbReference>
<feature type="domain" description="Peptidase S1" evidence="11">
    <location>
        <begin position="459"/>
        <end position="714"/>
    </location>
</feature>
<evidence type="ECO:0000256" key="7">
    <source>
        <dbReference type="ARBA" id="ARBA00023180"/>
    </source>
</evidence>
<dbReference type="Proteomes" id="UP000663832">
    <property type="component" value="Unassembled WGS sequence"/>
</dbReference>
<keyword evidence="9" id="KW-0472">Membrane</keyword>
<dbReference type="SMART" id="SM00179">
    <property type="entry name" value="EGF_CA"/>
    <property type="match status" value="4"/>
</dbReference>
<feature type="domain" description="EGF-like" evidence="10">
    <location>
        <begin position="227"/>
        <end position="264"/>
    </location>
</feature>
<dbReference type="AlphaFoldDB" id="A0A813R2Q1"/>
<dbReference type="InterPro" id="IPR018114">
    <property type="entry name" value="TRYPSIN_HIS"/>
</dbReference>
<evidence type="ECO:0000256" key="5">
    <source>
        <dbReference type="ARBA" id="ARBA00022737"/>
    </source>
</evidence>
<dbReference type="OrthoDB" id="9979188at2759"/>
<keyword evidence="5" id="KW-0677">Repeat</keyword>
<dbReference type="EMBL" id="CAJNOI010000057">
    <property type="protein sequence ID" value="CAF0962804.1"/>
    <property type="molecule type" value="Genomic_DNA"/>
</dbReference>
<dbReference type="Gene3D" id="2.40.10.10">
    <property type="entry name" value="Trypsin-like serine proteases"/>
    <property type="match status" value="1"/>
</dbReference>
<evidence type="ECO:0000256" key="8">
    <source>
        <dbReference type="PROSITE-ProRule" id="PRU00076"/>
    </source>
</evidence>
<feature type="domain" description="EGF-like" evidence="10">
    <location>
        <begin position="313"/>
        <end position="354"/>
    </location>
</feature>
<dbReference type="InterPro" id="IPR000742">
    <property type="entry name" value="EGF"/>
</dbReference>
<evidence type="ECO:0000259" key="11">
    <source>
        <dbReference type="PROSITE" id="PS50240"/>
    </source>
</evidence>
<keyword evidence="2" id="KW-0964">Secreted</keyword>
<feature type="domain" description="EGF-like" evidence="10">
    <location>
        <begin position="271"/>
        <end position="307"/>
    </location>
</feature>
<dbReference type="SUPFAM" id="SSF57196">
    <property type="entry name" value="EGF/Laminin"/>
    <property type="match status" value="3"/>
</dbReference>
<dbReference type="SMART" id="SM00181">
    <property type="entry name" value="EGF"/>
    <property type="match status" value="4"/>
</dbReference>
<dbReference type="InterPro" id="IPR052080">
    <property type="entry name" value="vWF_C/EGF_Fibrillin"/>
</dbReference>
<keyword evidence="4" id="KW-0732">Signal</keyword>
<evidence type="ECO:0000256" key="9">
    <source>
        <dbReference type="SAM" id="Phobius"/>
    </source>
</evidence>
<comment type="caution">
    <text evidence="8">Lacks conserved residue(s) required for the propagation of feature annotation.</text>
</comment>
<dbReference type="PROSITE" id="PS00010">
    <property type="entry name" value="ASX_HYDROXYL"/>
    <property type="match status" value="3"/>
</dbReference>
<dbReference type="InterPro" id="IPR009003">
    <property type="entry name" value="Peptidase_S1_PA"/>
</dbReference>
<evidence type="ECO:0000256" key="2">
    <source>
        <dbReference type="ARBA" id="ARBA00022525"/>
    </source>
</evidence>
<dbReference type="InterPro" id="IPR001254">
    <property type="entry name" value="Trypsin_dom"/>
</dbReference>
<dbReference type="PANTHER" id="PTHR47333:SF4">
    <property type="entry name" value="EGF-LIKE DOMAIN-CONTAINING PROTEIN"/>
    <property type="match status" value="1"/>
</dbReference>
<keyword evidence="14" id="KW-1185">Reference proteome</keyword>
<keyword evidence="7" id="KW-0325">Glycoprotein</keyword>
<dbReference type="InterPro" id="IPR001881">
    <property type="entry name" value="EGF-like_Ca-bd_dom"/>
</dbReference>
<dbReference type="SMART" id="SM00020">
    <property type="entry name" value="Tryp_SPc"/>
    <property type="match status" value="1"/>
</dbReference>
<evidence type="ECO:0000313" key="14">
    <source>
        <dbReference type="Proteomes" id="UP000663832"/>
    </source>
</evidence>
<dbReference type="GO" id="GO:0005509">
    <property type="term" value="F:calcium ion binding"/>
    <property type="evidence" value="ECO:0007669"/>
    <property type="project" value="InterPro"/>
</dbReference>
<accession>A0A813R2Q1</accession>
<gene>
    <name evidence="13" type="ORF">BJG266_LOCUS13844</name>
    <name evidence="12" type="ORF">QVE165_LOCUS2892</name>
</gene>
<dbReference type="CDD" id="cd00054">
    <property type="entry name" value="EGF_CA"/>
    <property type="match status" value="3"/>
</dbReference>
<dbReference type="InterPro" id="IPR018097">
    <property type="entry name" value="EGF_Ca-bd_CS"/>
</dbReference>
<keyword evidence="6" id="KW-1015">Disulfide bond</keyword>
<dbReference type="GO" id="GO:0006508">
    <property type="term" value="P:proteolysis"/>
    <property type="evidence" value="ECO:0007669"/>
    <property type="project" value="InterPro"/>
</dbReference>
<reference evidence="12" key="1">
    <citation type="submission" date="2021-02" db="EMBL/GenBank/DDBJ databases">
        <authorList>
            <person name="Nowell W R."/>
        </authorList>
    </citation>
    <scope>NUCLEOTIDE SEQUENCE</scope>
</reference>
<dbReference type="PROSITE" id="PS50026">
    <property type="entry name" value="EGF_3"/>
    <property type="match status" value="3"/>
</dbReference>
<dbReference type="PROSITE" id="PS50240">
    <property type="entry name" value="TRYPSIN_DOM"/>
    <property type="match status" value="1"/>
</dbReference>
<evidence type="ECO:0000256" key="3">
    <source>
        <dbReference type="ARBA" id="ARBA00022536"/>
    </source>
</evidence>
<dbReference type="Proteomes" id="UP000663877">
    <property type="component" value="Unassembled WGS sequence"/>
</dbReference>
<evidence type="ECO:0000313" key="13">
    <source>
        <dbReference type="EMBL" id="CAF0962804.1"/>
    </source>
</evidence>
<dbReference type="InterPro" id="IPR043504">
    <property type="entry name" value="Peptidase_S1_PA_chymotrypsin"/>
</dbReference>
<comment type="subcellular location">
    <subcellularLocation>
        <location evidence="1">Secreted</location>
    </subcellularLocation>
</comment>
<feature type="transmembrane region" description="Helical" evidence="9">
    <location>
        <begin position="124"/>
        <end position="149"/>
    </location>
</feature>
<evidence type="ECO:0000256" key="4">
    <source>
        <dbReference type="ARBA" id="ARBA00022729"/>
    </source>
</evidence>
<proteinExistence type="predicted"/>
<dbReference type="PROSITE" id="PS01186">
    <property type="entry name" value="EGF_2"/>
    <property type="match status" value="1"/>
</dbReference>
<sequence length="715" mass="80285">MSAGIYPNRQHFDNLSYISDGRDRISYINDPYAATSHDAPFDSRGVVLRPTDLNKSNRENNITYSYRSGQDNIYGYNNAAFSDISGVDSRGPSMRTPQQNIYNVQKTFQNPKNNGKASRICSKYWYIFVLLTLIILVAIGLGIGFGIFYSKHKSKCHLSCDPSERLVHLNSTHCECQCILIINECEYEPPVCGQFPCIKFNGTGYECHCTMGFHHPPSNNDLTRCEDIDECRNSHICGENQICHNTIGSYTCSCQPGYETIVSSNGIICQDINECLDGTRCSNGHCINNNGSFTCVCNPGFTPDIFNPLHCDDIDECLLSNNCTSNNEICENIPGSYKCICARGYRRDEHNNCININECAESNTTCDVNSRCEDRNGSFACCIKTITNQCIECGYDYTNSSSNGMLSFAYTNLLLTTDLSATVTAFAIANTNLRLNAIKKSIKKNKLKKVNNHVRRTRMINGQSVETGQFPWIAALLIKSDYYNSEPRYVCSASLVSSWNIITAAHCLDEQHFRKQWELTSEPSLFKDIFDIRIGVHNLSLNSTDFLQSQSYSIANFTLHSDYQTLDTEHATVKNDIALIKLTKRIERSSKLDWICLPTIVNVHDQNILKVVSYSHTDDDSIQQQLNIRVLDNHQYQAECQRQLNDIAEDAFCAITTNNSSVLGVGDSGAGAMLFDNNTHWQLAGVMSKTGFQKAYSAMTNVSTHIEWLQSLVER</sequence>
<evidence type="ECO:0000259" key="10">
    <source>
        <dbReference type="PROSITE" id="PS50026"/>
    </source>
</evidence>
<dbReference type="Pfam" id="PF00089">
    <property type="entry name" value="Trypsin"/>
    <property type="match status" value="1"/>
</dbReference>
<dbReference type="Gene3D" id="2.10.25.10">
    <property type="entry name" value="Laminin"/>
    <property type="match status" value="3"/>
</dbReference>
<dbReference type="FunFam" id="2.10.25.10:FF:000014">
    <property type="entry name" value="Latent-transforming growth factor beta-binding protein 3"/>
    <property type="match status" value="1"/>
</dbReference>
<dbReference type="GO" id="GO:0004252">
    <property type="term" value="F:serine-type endopeptidase activity"/>
    <property type="evidence" value="ECO:0007669"/>
    <property type="project" value="InterPro"/>
</dbReference>
<organism evidence="12 14">
    <name type="scientific">Adineta steineri</name>
    <dbReference type="NCBI Taxonomy" id="433720"/>
    <lineage>
        <taxon>Eukaryota</taxon>
        <taxon>Metazoa</taxon>
        <taxon>Spiralia</taxon>
        <taxon>Gnathifera</taxon>
        <taxon>Rotifera</taxon>
        <taxon>Eurotatoria</taxon>
        <taxon>Bdelloidea</taxon>
        <taxon>Adinetida</taxon>
        <taxon>Adinetidae</taxon>
        <taxon>Adineta</taxon>
    </lineage>
</organism>
<dbReference type="InterPro" id="IPR049883">
    <property type="entry name" value="NOTCH1_EGF-like"/>
</dbReference>
<comment type="caution">
    <text evidence="12">The sequence shown here is derived from an EMBL/GenBank/DDBJ whole genome shotgun (WGS) entry which is preliminary data.</text>
</comment>
<evidence type="ECO:0000313" key="12">
    <source>
        <dbReference type="EMBL" id="CAF0776127.1"/>
    </source>
</evidence>
<dbReference type="FunFam" id="2.10.25.10:FF:000038">
    <property type="entry name" value="Fibrillin 2"/>
    <property type="match status" value="1"/>
</dbReference>
<dbReference type="PROSITE" id="PS01187">
    <property type="entry name" value="EGF_CA"/>
    <property type="match status" value="2"/>
</dbReference>
<dbReference type="Pfam" id="PF07645">
    <property type="entry name" value="EGF_CA"/>
    <property type="match status" value="3"/>
</dbReference>
<dbReference type="PANTHER" id="PTHR47333">
    <property type="entry name" value="VON WILLEBRAND FACTOR C AND EGF DOMAIN-CONTAINING PROTEIN"/>
    <property type="match status" value="1"/>
</dbReference>
<evidence type="ECO:0000256" key="1">
    <source>
        <dbReference type="ARBA" id="ARBA00004613"/>
    </source>
</evidence>
<name>A0A813R2Q1_9BILA</name>